<keyword evidence="2" id="KW-1185">Reference proteome</keyword>
<name>L7JV71_TRAHO</name>
<evidence type="ECO:0000313" key="1">
    <source>
        <dbReference type="EMBL" id="ELQ75185.1"/>
    </source>
</evidence>
<organism evidence="1 2">
    <name type="scientific">Trachipleistophora hominis</name>
    <name type="common">Microsporidian parasite</name>
    <dbReference type="NCBI Taxonomy" id="72359"/>
    <lineage>
        <taxon>Eukaryota</taxon>
        <taxon>Fungi</taxon>
        <taxon>Fungi incertae sedis</taxon>
        <taxon>Microsporidia</taxon>
        <taxon>Pleistophoridae</taxon>
        <taxon>Trachipleistophora</taxon>
    </lineage>
</organism>
<reference evidence="1 2" key="1">
    <citation type="journal article" date="2012" name="PLoS Pathog.">
        <title>The genome of the obligate intracellular parasite Trachipleistophora hominis: new insights into microsporidian genome dynamics and reductive evolution.</title>
        <authorList>
            <person name="Heinz E."/>
            <person name="Williams T.A."/>
            <person name="Nakjang S."/>
            <person name="Noel C.J."/>
            <person name="Swan D.C."/>
            <person name="Goldberg A.V."/>
            <person name="Harris S.R."/>
            <person name="Weinmaier T."/>
            <person name="Markert S."/>
            <person name="Becher D."/>
            <person name="Bernhardt J."/>
            <person name="Dagan T."/>
            <person name="Hacker C."/>
            <person name="Lucocq J.M."/>
            <person name="Schweder T."/>
            <person name="Rattei T."/>
            <person name="Hall N."/>
            <person name="Hirt R.P."/>
            <person name="Embley T.M."/>
        </authorList>
    </citation>
    <scope>NUCLEOTIDE SEQUENCE [LARGE SCALE GENOMIC DNA]</scope>
</reference>
<dbReference type="AlphaFoldDB" id="L7JV71"/>
<dbReference type="InParanoid" id="L7JV71"/>
<dbReference type="Proteomes" id="UP000011185">
    <property type="component" value="Unassembled WGS sequence"/>
</dbReference>
<gene>
    <name evidence="1" type="ORF">THOM_1917</name>
</gene>
<evidence type="ECO:0000313" key="2">
    <source>
        <dbReference type="Proteomes" id="UP000011185"/>
    </source>
</evidence>
<proteinExistence type="predicted"/>
<dbReference type="VEuPathDB" id="MicrosporidiaDB:THOM_1917"/>
<accession>L7JV71</accession>
<sequence>MRTQNNLETLELFGFQLSESNANLLNEFVVLTKICVSYEMIDAKFLLSMFSNIRKLDIHRDLNMSDHFAENIVLCNEQCIKLLGELKCTE</sequence>
<protein>
    <submittedName>
        <fullName evidence="1">Putative LRR containing protein</fullName>
    </submittedName>
</protein>
<dbReference type="HOGENOM" id="CLU_2442430_0_0_1"/>
<dbReference type="EMBL" id="JH993985">
    <property type="protein sequence ID" value="ELQ75185.1"/>
    <property type="molecule type" value="Genomic_DNA"/>
</dbReference>